<sequence length="43" mass="4626">MRSDDPVGLAGDTDKRTPTKIAIIEEGNHLMGHKIGVIECPIP</sequence>
<evidence type="ECO:0000313" key="1">
    <source>
        <dbReference type="EMBL" id="CAH1572064.1"/>
    </source>
</evidence>
<name>A0AAU9QGC8_9VIBR</name>
<dbReference type="Proteomes" id="UP001295462">
    <property type="component" value="Unassembled WGS sequence"/>
</dbReference>
<reference evidence="1" key="1">
    <citation type="submission" date="2022-01" db="EMBL/GenBank/DDBJ databases">
        <authorList>
            <person name="Lagorce A."/>
        </authorList>
    </citation>
    <scope>NUCLEOTIDE SEQUENCE</scope>
    <source>
        <strain evidence="1">Th15_F1_A12</strain>
    </source>
</reference>
<proteinExistence type="predicted"/>
<protein>
    <submittedName>
        <fullName evidence="1">Uncharacterized protein</fullName>
    </submittedName>
</protein>
<comment type="caution">
    <text evidence="1">The sequence shown here is derived from an EMBL/GenBank/DDBJ whole genome shotgun (WGS) entry which is preliminary data.</text>
</comment>
<accession>A0AAU9QGC8</accession>
<dbReference type="AlphaFoldDB" id="A0AAU9QGC8"/>
<dbReference type="EMBL" id="CAKMUD010000015">
    <property type="protein sequence ID" value="CAH1572064.1"/>
    <property type="molecule type" value="Genomic_DNA"/>
</dbReference>
<organism evidence="1 2">
    <name type="scientific">Vibrio jasicida</name>
    <dbReference type="NCBI Taxonomy" id="766224"/>
    <lineage>
        <taxon>Bacteria</taxon>
        <taxon>Pseudomonadati</taxon>
        <taxon>Pseudomonadota</taxon>
        <taxon>Gammaproteobacteria</taxon>
        <taxon>Vibrionales</taxon>
        <taxon>Vibrionaceae</taxon>
        <taxon>Vibrio</taxon>
    </lineage>
</organism>
<evidence type="ECO:0000313" key="2">
    <source>
        <dbReference type="Proteomes" id="UP001295462"/>
    </source>
</evidence>
<gene>
    <name evidence="1" type="ORF">THF1A12_1110002</name>
</gene>